<reference evidence="2" key="1">
    <citation type="submission" date="2020-05" db="EMBL/GenBank/DDBJ databases">
        <title>The draft genome sequence of Maribacter sp. ANRC-HE7.</title>
        <authorList>
            <person name="Mu L."/>
        </authorList>
    </citation>
    <scope>NUCLEOTIDE SEQUENCE</scope>
    <source>
        <strain evidence="2">ANRC-HE7</strain>
    </source>
</reference>
<protein>
    <submittedName>
        <fullName evidence="2">Uncharacterized protein</fullName>
    </submittedName>
</protein>
<gene>
    <name evidence="2" type="ORF">HPE56_07900</name>
</gene>
<proteinExistence type="predicted"/>
<comment type="caution">
    <text evidence="2">The sequence shown here is derived from an EMBL/GenBank/DDBJ whole genome shotgun (WGS) entry which is preliminary data.</text>
</comment>
<sequence>MENKTGKYFKYAIGEIILVVIGILIALSINNWNDQRILKKEVIAQLKIFSNELKDDIDIFESKIKTYPDDVDYLQKLSKGEYEELDLSQFFYTVVLNDNSILFGDSYANLKTNGGIDLIDDIDLKTNMGFYNDRARIYINEFIEYGISAALAYVDETVLSYMEFDNNNELVKENTIKVIKEKKLNNIINLQLKQKKVLLTNLKNVNEFAKKIKEQLDDYIDAHE</sequence>
<evidence type="ECO:0000313" key="2">
    <source>
        <dbReference type="EMBL" id="MBD0777713.1"/>
    </source>
</evidence>
<keyword evidence="1" id="KW-0472">Membrane</keyword>
<dbReference type="Proteomes" id="UP001166021">
    <property type="component" value="Unassembled WGS sequence"/>
</dbReference>
<keyword evidence="3" id="KW-1185">Reference proteome</keyword>
<dbReference type="EMBL" id="JABTCF010000003">
    <property type="protein sequence ID" value="MBD0777713.1"/>
    <property type="molecule type" value="Genomic_DNA"/>
</dbReference>
<dbReference type="RefSeq" id="WP_188243217.1">
    <property type="nucleotide sequence ID" value="NZ_JABTCF010000003.1"/>
</dbReference>
<organism evidence="2 3">
    <name type="scientific">Maribacter aquimaris</name>
    <dbReference type="NCBI Taxonomy" id="2737171"/>
    <lineage>
        <taxon>Bacteria</taxon>
        <taxon>Pseudomonadati</taxon>
        <taxon>Bacteroidota</taxon>
        <taxon>Flavobacteriia</taxon>
        <taxon>Flavobacteriales</taxon>
        <taxon>Flavobacteriaceae</taxon>
        <taxon>Maribacter</taxon>
    </lineage>
</organism>
<evidence type="ECO:0000313" key="3">
    <source>
        <dbReference type="Proteomes" id="UP001166021"/>
    </source>
</evidence>
<accession>A0ABR7UYV8</accession>
<evidence type="ECO:0000256" key="1">
    <source>
        <dbReference type="SAM" id="Phobius"/>
    </source>
</evidence>
<name>A0ABR7UYV8_9FLAO</name>
<feature type="transmembrane region" description="Helical" evidence="1">
    <location>
        <begin position="12"/>
        <end position="32"/>
    </location>
</feature>
<keyword evidence="1" id="KW-1133">Transmembrane helix</keyword>
<keyword evidence="1" id="KW-0812">Transmembrane</keyword>